<name>A0AAD4VZI9_PRUDU</name>
<keyword evidence="5" id="KW-1003">Cell membrane</keyword>
<evidence type="ECO:0000256" key="18">
    <source>
        <dbReference type="SAM" id="Phobius"/>
    </source>
</evidence>
<dbReference type="PROSITE" id="PS50011">
    <property type="entry name" value="PROTEIN_KINASE_DOM"/>
    <property type="match status" value="1"/>
</dbReference>
<evidence type="ECO:0000256" key="11">
    <source>
        <dbReference type="ARBA" id="ARBA00022777"/>
    </source>
</evidence>
<dbReference type="InterPro" id="IPR008271">
    <property type="entry name" value="Ser/Thr_kinase_AS"/>
</dbReference>
<keyword evidence="10 17" id="KW-0547">Nucleotide-binding</keyword>
<comment type="similarity">
    <text evidence="3">In the N-terminal section; belongs to the leguminous lectin family.</text>
</comment>
<evidence type="ECO:0000313" key="22">
    <source>
        <dbReference type="Proteomes" id="UP001054821"/>
    </source>
</evidence>
<keyword evidence="12 17" id="KW-0067">ATP-binding</keyword>
<dbReference type="InterPro" id="IPR050528">
    <property type="entry name" value="L-type_Lectin-RKs"/>
</dbReference>
<dbReference type="InterPro" id="IPR011009">
    <property type="entry name" value="Kinase-like_dom_sf"/>
</dbReference>
<keyword evidence="6" id="KW-0808">Transferase</keyword>
<dbReference type="Gene3D" id="3.30.200.20">
    <property type="entry name" value="Phosphorylase Kinase, domain 1"/>
    <property type="match status" value="1"/>
</dbReference>
<comment type="subcellular location">
    <subcellularLocation>
        <location evidence="1">Cell membrane</location>
        <topology evidence="1">Single-pass type I membrane protein</topology>
    </subcellularLocation>
</comment>
<feature type="binding site" evidence="17">
    <location>
        <position position="405"/>
    </location>
    <ligand>
        <name>ATP</name>
        <dbReference type="ChEBI" id="CHEBI:30616"/>
    </ligand>
</feature>
<dbReference type="PROSITE" id="PS00107">
    <property type="entry name" value="PROTEIN_KINASE_ATP"/>
    <property type="match status" value="1"/>
</dbReference>
<dbReference type="AlphaFoldDB" id="A0AAD4VZI9"/>
<gene>
    <name evidence="21" type="ORF">L3X38_023277</name>
</gene>
<evidence type="ECO:0000256" key="17">
    <source>
        <dbReference type="PROSITE-ProRule" id="PRU10141"/>
    </source>
</evidence>
<dbReference type="GO" id="GO:0005524">
    <property type="term" value="F:ATP binding"/>
    <property type="evidence" value="ECO:0007669"/>
    <property type="project" value="UniProtKB-UniRule"/>
</dbReference>
<comment type="similarity">
    <text evidence="2">Belongs to the leguminous lectin family.</text>
</comment>
<evidence type="ECO:0000256" key="19">
    <source>
        <dbReference type="SAM" id="SignalP"/>
    </source>
</evidence>
<dbReference type="SUPFAM" id="SSF49899">
    <property type="entry name" value="Concanavalin A-like lectins/glucanases"/>
    <property type="match status" value="1"/>
</dbReference>
<evidence type="ECO:0000256" key="15">
    <source>
        <dbReference type="ARBA" id="ARBA00023170"/>
    </source>
</evidence>
<keyword evidence="16" id="KW-0325">Glycoprotein</keyword>
<reference evidence="21 22" key="1">
    <citation type="journal article" date="2022" name="G3 (Bethesda)">
        <title>Whole-genome sequence and methylome profiling of the almond [Prunus dulcis (Mill.) D.A. Webb] cultivar 'Nonpareil'.</title>
        <authorList>
            <person name="D'Amico-Willman K.M."/>
            <person name="Ouma W.Z."/>
            <person name="Meulia T."/>
            <person name="Sideli G.M."/>
            <person name="Gradziel T.M."/>
            <person name="Fresnedo-Ramirez J."/>
        </authorList>
    </citation>
    <scope>NUCLEOTIDE SEQUENCE [LARGE SCALE GENOMIC DNA]</scope>
    <source>
        <strain evidence="21">Clone GOH B32 T37-40</strain>
    </source>
</reference>
<evidence type="ECO:0000256" key="7">
    <source>
        <dbReference type="ARBA" id="ARBA00022692"/>
    </source>
</evidence>
<dbReference type="InterPro" id="IPR013320">
    <property type="entry name" value="ConA-like_dom_sf"/>
</dbReference>
<dbReference type="Pfam" id="PF00069">
    <property type="entry name" value="Pkinase"/>
    <property type="match status" value="1"/>
</dbReference>
<feature type="domain" description="Protein kinase" evidence="20">
    <location>
        <begin position="375"/>
        <end position="653"/>
    </location>
</feature>
<feature type="transmembrane region" description="Helical" evidence="18">
    <location>
        <begin position="302"/>
        <end position="323"/>
    </location>
</feature>
<keyword evidence="14 18" id="KW-0472">Membrane</keyword>
<evidence type="ECO:0000256" key="10">
    <source>
        <dbReference type="ARBA" id="ARBA00022741"/>
    </source>
</evidence>
<dbReference type="CDD" id="cd06899">
    <property type="entry name" value="lectin_legume_LecRK_Arcelin_ConA"/>
    <property type="match status" value="1"/>
</dbReference>
<evidence type="ECO:0000256" key="6">
    <source>
        <dbReference type="ARBA" id="ARBA00022679"/>
    </source>
</evidence>
<evidence type="ECO:0000256" key="16">
    <source>
        <dbReference type="ARBA" id="ARBA00023180"/>
    </source>
</evidence>
<dbReference type="FunFam" id="1.10.510.10:FF:000240">
    <property type="entry name" value="Lectin-domain containing receptor kinase A4.3"/>
    <property type="match status" value="1"/>
</dbReference>
<proteinExistence type="inferred from homology"/>
<keyword evidence="7 18" id="KW-0812">Transmembrane</keyword>
<keyword evidence="13 18" id="KW-1133">Transmembrane helix</keyword>
<protein>
    <recommendedName>
        <fullName evidence="20">Protein kinase domain-containing protein</fullName>
    </recommendedName>
</protein>
<dbReference type="CDD" id="cd14066">
    <property type="entry name" value="STKc_IRAK"/>
    <property type="match status" value="1"/>
</dbReference>
<dbReference type="FunFam" id="3.30.200.20:FF:000168">
    <property type="entry name" value="L-type lectin-domain containing receptor kinase IX.1"/>
    <property type="match status" value="1"/>
</dbReference>
<dbReference type="EMBL" id="JAJFAZ020000004">
    <property type="protein sequence ID" value="KAI5333147.1"/>
    <property type="molecule type" value="Genomic_DNA"/>
</dbReference>
<dbReference type="GO" id="GO:0004672">
    <property type="term" value="F:protein kinase activity"/>
    <property type="evidence" value="ECO:0007669"/>
    <property type="project" value="InterPro"/>
</dbReference>
<keyword evidence="22" id="KW-1185">Reference proteome</keyword>
<dbReference type="SMART" id="SM00220">
    <property type="entry name" value="S_TKc"/>
    <property type="match status" value="1"/>
</dbReference>
<keyword evidence="11" id="KW-0418">Kinase</keyword>
<comment type="caution">
    <text evidence="21">The sequence shown here is derived from an EMBL/GenBank/DDBJ whole genome shotgun (WGS) entry which is preliminary data.</text>
</comment>
<evidence type="ECO:0000256" key="1">
    <source>
        <dbReference type="ARBA" id="ARBA00004251"/>
    </source>
</evidence>
<keyword evidence="15" id="KW-0675">Receptor</keyword>
<feature type="signal peptide" evidence="19">
    <location>
        <begin position="1"/>
        <end position="24"/>
    </location>
</feature>
<evidence type="ECO:0000256" key="9">
    <source>
        <dbReference type="ARBA" id="ARBA00022734"/>
    </source>
</evidence>
<evidence type="ECO:0000256" key="5">
    <source>
        <dbReference type="ARBA" id="ARBA00022475"/>
    </source>
</evidence>
<dbReference type="Gene3D" id="1.10.510.10">
    <property type="entry name" value="Transferase(Phosphotransferase) domain 1"/>
    <property type="match status" value="1"/>
</dbReference>
<evidence type="ECO:0000256" key="3">
    <source>
        <dbReference type="ARBA" id="ARBA00008536"/>
    </source>
</evidence>
<keyword evidence="9" id="KW-0430">Lectin</keyword>
<evidence type="ECO:0000256" key="2">
    <source>
        <dbReference type="ARBA" id="ARBA00007606"/>
    </source>
</evidence>
<comment type="similarity">
    <text evidence="4">In the C-terminal section; belongs to the protein kinase superfamily. Ser/Thr protein kinase family.</text>
</comment>
<dbReference type="InterPro" id="IPR001220">
    <property type="entry name" value="Legume_lectin_dom"/>
</dbReference>
<evidence type="ECO:0000256" key="12">
    <source>
        <dbReference type="ARBA" id="ARBA00022840"/>
    </source>
</evidence>
<organism evidence="21 22">
    <name type="scientific">Prunus dulcis</name>
    <name type="common">Almond</name>
    <name type="synonym">Amygdalus dulcis</name>
    <dbReference type="NCBI Taxonomy" id="3755"/>
    <lineage>
        <taxon>Eukaryota</taxon>
        <taxon>Viridiplantae</taxon>
        <taxon>Streptophyta</taxon>
        <taxon>Embryophyta</taxon>
        <taxon>Tracheophyta</taxon>
        <taxon>Spermatophyta</taxon>
        <taxon>Magnoliopsida</taxon>
        <taxon>eudicotyledons</taxon>
        <taxon>Gunneridae</taxon>
        <taxon>Pentapetalae</taxon>
        <taxon>rosids</taxon>
        <taxon>fabids</taxon>
        <taxon>Rosales</taxon>
        <taxon>Rosaceae</taxon>
        <taxon>Amygdaloideae</taxon>
        <taxon>Amygdaleae</taxon>
        <taxon>Prunus</taxon>
    </lineage>
</organism>
<evidence type="ECO:0000256" key="14">
    <source>
        <dbReference type="ARBA" id="ARBA00023136"/>
    </source>
</evidence>
<accession>A0AAD4VZI9</accession>
<dbReference type="GO" id="GO:0030246">
    <property type="term" value="F:carbohydrate binding"/>
    <property type="evidence" value="ECO:0007669"/>
    <property type="project" value="UniProtKB-KW"/>
</dbReference>
<dbReference type="Gene3D" id="2.60.120.200">
    <property type="match status" value="1"/>
</dbReference>
<keyword evidence="8 19" id="KW-0732">Signal</keyword>
<dbReference type="GO" id="GO:0002229">
    <property type="term" value="P:defense response to oomycetes"/>
    <property type="evidence" value="ECO:0007669"/>
    <property type="project" value="UniProtKB-ARBA"/>
</dbReference>
<dbReference type="GO" id="GO:0005886">
    <property type="term" value="C:plasma membrane"/>
    <property type="evidence" value="ECO:0007669"/>
    <property type="project" value="UniProtKB-SubCell"/>
</dbReference>
<evidence type="ECO:0000256" key="13">
    <source>
        <dbReference type="ARBA" id="ARBA00022989"/>
    </source>
</evidence>
<dbReference type="Proteomes" id="UP001054821">
    <property type="component" value="Chromosome 4"/>
</dbReference>
<evidence type="ECO:0000313" key="21">
    <source>
        <dbReference type="EMBL" id="KAI5333147.1"/>
    </source>
</evidence>
<evidence type="ECO:0000256" key="4">
    <source>
        <dbReference type="ARBA" id="ARBA00010217"/>
    </source>
</evidence>
<sequence>MAAKYSTKLHFLLLLLFFLLTNSATPLNFSFSRFNGNDYPAICTEGDAYIDTQFLRLTNSSLDNDMKGSVGRATYSRPFLLRENGTGKLADFTTSFNFAIDSIDSDNKSSYGDGLAFFIAPNGSFIGTKLAAGTTLGLPYNFTSPKDTAFVAVEFDIYANPMVDPPYEHVGIDVNSLNSSITRPWKGGINEGKRNSATISYNSTSKNLSVAFTTFVSNTSDTQVMKHFYYIIDLKQYLPDWVVVGFSASTGNYTSLNKIISWNFNSTSLDDHDSKVGIATDNQTPSAMASTNSNRKSRNKSIGLAVGLAIGGCAVLFGGLGLIRLVMWKKRETTVENSDEDPVVHELIDDEFEKVAGAGPRKFSYSELAQATSNFREGEKLGEGGFGGVYKGFIPDLKSYVAVKKISRGSKQGLKEYASEVKIISRLRHRNLVQLIGWCHERKFLLVYEFMPNGSLDSHLFKEQSLLTWDSRYKIAQGLASGLLYLHEEWEQCVLHRDIKSSNVMLDLNFNAKLGDFGLARLVDHGKQSQTTILAGTMGYMAPDYLSTGKASKESDIYSFGVVALEIACGRKPIDLPKSGSSPINSVEWVWELYGEERVIEAADPKLCGDFVEKQMECLMTVGLWCAHPDYSKRPSIQQAIQVLNFEIPLPILPSKMPVATYFDPPKSLSMFSTDTSASQGCQTESSNYGRNANSSEFTTSSLATNYHPSI</sequence>
<dbReference type="PANTHER" id="PTHR27007">
    <property type="match status" value="1"/>
</dbReference>
<dbReference type="Pfam" id="PF00139">
    <property type="entry name" value="Lectin_legB"/>
    <property type="match status" value="1"/>
</dbReference>
<dbReference type="PROSITE" id="PS00108">
    <property type="entry name" value="PROTEIN_KINASE_ST"/>
    <property type="match status" value="1"/>
</dbReference>
<dbReference type="SUPFAM" id="SSF56112">
    <property type="entry name" value="Protein kinase-like (PK-like)"/>
    <property type="match status" value="1"/>
</dbReference>
<evidence type="ECO:0000259" key="20">
    <source>
        <dbReference type="PROSITE" id="PS50011"/>
    </source>
</evidence>
<dbReference type="InterPro" id="IPR017441">
    <property type="entry name" value="Protein_kinase_ATP_BS"/>
</dbReference>
<evidence type="ECO:0000256" key="8">
    <source>
        <dbReference type="ARBA" id="ARBA00022729"/>
    </source>
</evidence>
<feature type="chain" id="PRO_5041926772" description="Protein kinase domain-containing protein" evidence="19">
    <location>
        <begin position="25"/>
        <end position="711"/>
    </location>
</feature>
<dbReference type="InterPro" id="IPR000719">
    <property type="entry name" value="Prot_kinase_dom"/>
</dbReference>